<proteinExistence type="predicted"/>
<organism evidence="6 7">
    <name type="scientific">Coemansia javaensis</name>
    <dbReference type="NCBI Taxonomy" id="2761396"/>
    <lineage>
        <taxon>Eukaryota</taxon>
        <taxon>Fungi</taxon>
        <taxon>Fungi incertae sedis</taxon>
        <taxon>Zoopagomycota</taxon>
        <taxon>Kickxellomycotina</taxon>
        <taxon>Kickxellomycetes</taxon>
        <taxon>Kickxellales</taxon>
        <taxon>Kickxellaceae</taxon>
        <taxon>Coemansia</taxon>
    </lineage>
</organism>
<dbReference type="GO" id="GO:0005741">
    <property type="term" value="C:mitochondrial outer membrane"/>
    <property type="evidence" value="ECO:0007669"/>
    <property type="project" value="TreeGrafter"/>
</dbReference>
<evidence type="ECO:0000313" key="6">
    <source>
        <dbReference type="EMBL" id="KAJ2786221.1"/>
    </source>
</evidence>
<evidence type="ECO:0000256" key="1">
    <source>
        <dbReference type="ARBA" id="ARBA00004225"/>
    </source>
</evidence>
<evidence type="ECO:0000313" key="7">
    <source>
        <dbReference type="Proteomes" id="UP001140217"/>
    </source>
</evidence>
<accession>A0A9W8LMA5</accession>
<evidence type="ECO:0000256" key="3">
    <source>
        <dbReference type="ARBA" id="ARBA00022989"/>
    </source>
</evidence>
<keyword evidence="4" id="KW-0496">Mitochondrion</keyword>
<gene>
    <name evidence="6" type="primary">NCA2</name>
    <name evidence="6" type="ORF">H4R18_000068</name>
</gene>
<protein>
    <submittedName>
        <fullName evidence="6">Nuclear control of ATPase protein 2</fullName>
    </submittedName>
</protein>
<evidence type="ECO:0000256" key="5">
    <source>
        <dbReference type="ARBA" id="ARBA00023136"/>
    </source>
</evidence>
<comment type="caution">
    <text evidence="6">The sequence shown here is derived from an EMBL/GenBank/DDBJ whole genome shotgun (WGS) entry which is preliminary data.</text>
</comment>
<dbReference type="EMBL" id="JANBUL010000003">
    <property type="protein sequence ID" value="KAJ2786221.1"/>
    <property type="molecule type" value="Genomic_DNA"/>
</dbReference>
<name>A0A9W8LMA5_9FUNG</name>
<dbReference type="PANTHER" id="PTHR28234">
    <property type="entry name" value="NUCLEAR CONTROL OF ATPASE PROTEIN 2"/>
    <property type="match status" value="1"/>
</dbReference>
<keyword evidence="2" id="KW-0812">Transmembrane</keyword>
<evidence type="ECO:0000256" key="2">
    <source>
        <dbReference type="ARBA" id="ARBA00022692"/>
    </source>
</evidence>
<dbReference type="InterPro" id="IPR013946">
    <property type="entry name" value="NCA2-like"/>
</dbReference>
<dbReference type="Proteomes" id="UP001140217">
    <property type="component" value="Unassembled WGS sequence"/>
</dbReference>
<keyword evidence="7" id="KW-1185">Reference proteome</keyword>
<keyword evidence="5" id="KW-0472">Membrane</keyword>
<comment type="subcellular location">
    <subcellularLocation>
        <location evidence="1">Mitochondrion membrane</location>
        <topology evidence="1">Multi-pass membrane protein</topology>
    </subcellularLocation>
</comment>
<dbReference type="AlphaFoldDB" id="A0A9W8LMA5"/>
<dbReference type="PANTHER" id="PTHR28234:SF1">
    <property type="entry name" value="NUCLEAR CONTROL OF ATPASE PROTEIN 2"/>
    <property type="match status" value="1"/>
</dbReference>
<sequence length="621" mass="66281">MTFVDEHYARVLRLLAPDANRAPARDPGPALGERAFALATRLLAEPREQPAEPESGACPPLASAAADLRLVRAAVGPADGVAALASEQPAAALVLASAVAAIHAHAVGQLLEAVLPLSVSIEYWAAQDAGAASLAAYLVQSLPQRLGRWAWLACSGVAGLAPGSTGGRLRWLASSRSLFPAADRQRRAPGERQGGLLRLAGVPDGVNVLGLVRHEVRYNQHRLVAMQQQLAGDIGLLSQAALAERDCADGPLGTARLLLLQVAATAERLTGDAISAATEAPGPGGMAELMDLAEGVAGQVQRISAAVGLRVRESRRPSLLARCWLPAALALAGARWLSSYISGHREGLREWLADGLFTARNYVLQYILAPLRSGYETIRYGRHTYSVMTEESLASDLRSLEGMAVGFAGRLSGADAAAVRLRVQQGDLSDVMQVYAREMQQPIRNAVFGDLVEAMLIQVQKVKVDVGQTMAALDKLLKSNELNFLLLSTVPATLSIYAAARWLSAWLSWWVSGGSRSMVASMQAIVRDIDRLLGAAGAAAQLPAAAQGRLICLTHYLRHHAQRLPNAASAGTLQTPAGRVPTLPRTRELFLQDIRDLEGVATGVAQKQRIVDRMYRTFRFL</sequence>
<evidence type="ECO:0000256" key="4">
    <source>
        <dbReference type="ARBA" id="ARBA00023128"/>
    </source>
</evidence>
<keyword evidence="3" id="KW-1133">Transmembrane helix</keyword>
<reference evidence="6" key="1">
    <citation type="submission" date="2022-07" db="EMBL/GenBank/DDBJ databases">
        <title>Phylogenomic reconstructions and comparative analyses of Kickxellomycotina fungi.</title>
        <authorList>
            <person name="Reynolds N.K."/>
            <person name="Stajich J.E."/>
            <person name="Barry K."/>
            <person name="Grigoriev I.V."/>
            <person name="Crous P."/>
            <person name="Smith M.E."/>
        </authorList>
    </citation>
    <scope>NUCLEOTIDE SEQUENCE</scope>
    <source>
        <strain evidence="6">NBRC 105414</strain>
    </source>
</reference>
<dbReference type="OrthoDB" id="413313at2759"/>
<dbReference type="Pfam" id="PF08637">
    <property type="entry name" value="NCA2"/>
    <property type="match status" value="1"/>
</dbReference>